<dbReference type="EMBL" id="WTYF01000004">
    <property type="protein sequence ID" value="MXO50227.1"/>
    <property type="molecule type" value="Genomic_DNA"/>
</dbReference>
<accession>A0A844XYF7</accession>
<dbReference type="AlphaFoldDB" id="A0A844XYF7"/>
<dbReference type="InterPro" id="IPR021412">
    <property type="entry name" value="DUF3052"/>
</dbReference>
<comment type="caution">
    <text evidence="1">The sequence shown here is derived from an EMBL/GenBank/DDBJ whole genome shotgun (WGS) entry which is preliminary data.</text>
</comment>
<name>A0A844XYF7_9SPHN</name>
<organism evidence="1 2">
    <name type="scientific">Qipengyuania gaetbuli</name>
    <dbReference type="NCBI Taxonomy" id="266952"/>
    <lineage>
        <taxon>Bacteria</taxon>
        <taxon>Pseudomonadati</taxon>
        <taxon>Pseudomonadota</taxon>
        <taxon>Alphaproteobacteria</taxon>
        <taxon>Sphingomonadales</taxon>
        <taxon>Erythrobacteraceae</taxon>
        <taxon>Qipengyuania</taxon>
    </lineage>
</organism>
<keyword evidence="2" id="KW-1185">Reference proteome</keyword>
<evidence type="ECO:0000313" key="1">
    <source>
        <dbReference type="EMBL" id="MXO50227.1"/>
    </source>
</evidence>
<dbReference type="RefSeq" id="WP_160606718.1">
    <property type="nucleotide sequence ID" value="NZ_WTYF01000004.1"/>
</dbReference>
<gene>
    <name evidence="1" type="ORF">GRI42_02795</name>
</gene>
<proteinExistence type="predicted"/>
<evidence type="ECO:0000313" key="2">
    <source>
        <dbReference type="Proteomes" id="UP000444185"/>
    </source>
</evidence>
<dbReference type="Proteomes" id="UP000444185">
    <property type="component" value="Unassembled WGS sequence"/>
</dbReference>
<protein>
    <submittedName>
        <fullName evidence="1">DUF3052 family protein</fullName>
    </submittedName>
</protein>
<reference evidence="1 2" key="1">
    <citation type="submission" date="2019-12" db="EMBL/GenBank/DDBJ databases">
        <title>Genomic-based taxomic classification of the family Erythrobacteraceae.</title>
        <authorList>
            <person name="Xu L."/>
        </authorList>
    </citation>
    <scope>NUCLEOTIDE SEQUENCE [LARGE SCALE GENOMIC DNA]</scope>
    <source>
        <strain evidence="1 2">DSM 16225</strain>
    </source>
</reference>
<dbReference type="OrthoDB" id="9800461at2"/>
<dbReference type="Pfam" id="PF11253">
    <property type="entry name" value="DUF3052"/>
    <property type="match status" value="1"/>
</dbReference>
<sequence>MNSAYSGTPLAKKLNLRDGQRVWFDNMPEHVIDEIDEYALELSFAAGPEDNPDAAHIFVTECAAMEEKLTVLRDTIASDGHIWVSWPKKASGVATDITEDTIREVCLPMGLVDTKVCAVDETWSGLKLVIRKELR</sequence>